<dbReference type="InterPro" id="IPR015927">
    <property type="entry name" value="Peptidase_S24_S26A/B/C"/>
</dbReference>
<dbReference type="PROSITE" id="PS50943">
    <property type="entry name" value="HTH_CROC1"/>
    <property type="match status" value="1"/>
</dbReference>
<dbReference type="InterPro" id="IPR001387">
    <property type="entry name" value="Cro/C1-type_HTH"/>
</dbReference>
<evidence type="ECO:0000256" key="2">
    <source>
        <dbReference type="ARBA" id="ARBA00023125"/>
    </source>
</evidence>
<dbReference type="InterPro" id="IPR036286">
    <property type="entry name" value="LexA/Signal_pep-like_sf"/>
</dbReference>
<dbReference type="CDD" id="cd00093">
    <property type="entry name" value="HTH_XRE"/>
    <property type="match status" value="1"/>
</dbReference>
<dbReference type="Pfam" id="PF00717">
    <property type="entry name" value="Peptidase_S24"/>
    <property type="match status" value="1"/>
</dbReference>
<name>A0ABY3EKI8_9BURK</name>
<dbReference type="Proteomes" id="UP000318943">
    <property type="component" value="Unassembled WGS sequence"/>
</dbReference>
<evidence type="ECO:0000313" key="5">
    <source>
        <dbReference type="EMBL" id="TSP11459.1"/>
    </source>
</evidence>
<protein>
    <submittedName>
        <fullName evidence="5">Helix-turn-helix transcriptional regulator</fullName>
    </submittedName>
</protein>
<sequence length="218" mass="24361">MDKALEILLQNLTNLIGEGKRFENESVFARACGIPQRTINRIRRREQDLTVEKLGQLAHGIGVTVSALFVPGMNETDEDFAMLRRLNVKASAGNGNLVFFESERGRLAFRRDFLRTAGVKEDEAVVIYADGQSMEPTIPDGAVLLVDTARTELANNDVYVIRLDSEILVKRLRKEIGGGVLIVSDNPDKHKYPDILVSPDKEDHLSIIGRVFWMGARL</sequence>
<dbReference type="SUPFAM" id="SSF51306">
    <property type="entry name" value="LexA/Signal peptidase"/>
    <property type="match status" value="1"/>
</dbReference>
<dbReference type="Gene3D" id="2.10.109.10">
    <property type="entry name" value="Umud Fragment, subunit A"/>
    <property type="match status" value="1"/>
</dbReference>
<reference evidence="5 6" key="1">
    <citation type="submission" date="2019-05" db="EMBL/GenBank/DDBJ databases">
        <title>Whole genome sequence analysis of Cupriavidus campinensis S14E4C strain.</title>
        <authorList>
            <person name="Abbaszade G."/>
            <person name="Szabo A."/>
            <person name="Toumi M."/>
            <person name="Toth E."/>
        </authorList>
    </citation>
    <scope>NUCLEOTIDE SEQUENCE [LARGE SCALE GENOMIC DNA]</scope>
    <source>
        <strain evidence="5 6">S14E4C</strain>
    </source>
</reference>
<dbReference type="Gene3D" id="1.10.260.40">
    <property type="entry name" value="lambda repressor-like DNA-binding domains"/>
    <property type="match status" value="1"/>
</dbReference>
<evidence type="ECO:0000256" key="1">
    <source>
        <dbReference type="ARBA" id="ARBA00023015"/>
    </source>
</evidence>
<evidence type="ECO:0000259" key="4">
    <source>
        <dbReference type="PROSITE" id="PS50943"/>
    </source>
</evidence>
<dbReference type="PANTHER" id="PTHR40661">
    <property type="match status" value="1"/>
</dbReference>
<gene>
    <name evidence="5" type="ORF">FGG12_17640</name>
</gene>
<keyword evidence="6" id="KW-1185">Reference proteome</keyword>
<dbReference type="SUPFAM" id="SSF47413">
    <property type="entry name" value="lambda repressor-like DNA-binding domains"/>
    <property type="match status" value="1"/>
</dbReference>
<evidence type="ECO:0000313" key="6">
    <source>
        <dbReference type="Proteomes" id="UP000318943"/>
    </source>
</evidence>
<dbReference type="EMBL" id="VCIZ01000010">
    <property type="protein sequence ID" value="TSP11459.1"/>
    <property type="molecule type" value="Genomic_DNA"/>
</dbReference>
<keyword evidence="2" id="KW-0238">DNA-binding</keyword>
<dbReference type="CDD" id="cd06529">
    <property type="entry name" value="S24_LexA-like"/>
    <property type="match status" value="1"/>
</dbReference>
<feature type="domain" description="HTH cro/C1-type" evidence="4">
    <location>
        <begin position="28"/>
        <end position="68"/>
    </location>
</feature>
<organism evidence="5 6">
    <name type="scientific">Cupriavidus campinensis</name>
    <dbReference type="NCBI Taxonomy" id="151783"/>
    <lineage>
        <taxon>Bacteria</taxon>
        <taxon>Pseudomonadati</taxon>
        <taxon>Pseudomonadota</taxon>
        <taxon>Betaproteobacteria</taxon>
        <taxon>Burkholderiales</taxon>
        <taxon>Burkholderiaceae</taxon>
        <taxon>Cupriavidus</taxon>
    </lineage>
</organism>
<dbReference type="RefSeq" id="WP_144199573.1">
    <property type="nucleotide sequence ID" value="NZ_VCIZ01000010.1"/>
</dbReference>
<comment type="caution">
    <text evidence="5">The sequence shown here is derived from an EMBL/GenBank/DDBJ whole genome shotgun (WGS) entry which is preliminary data.</text>
</comment>
<keyword evidence="3" id="KW-0804">Transcription</keyword>
<dbReference type="PANTHER" id="PTHR40661:SF3">
    <property type="entry name" value="FELS-1 PROPHAGE TRANSCRIPTIONAL REGULATOR"/>
    <property type="match status" value="1"/>
</dbReference>
<dbReference type="InterPro" id="IPR010982">
    <property type="entry name" value="Lambda_DNA-bd_dom_sf"/>
</dbReference>
<proteinExistence type="predicted"/>
<dbReference type="InterPro" id="IPR039418">
    <property type="entry name" value="LexA-like"/>
</dbReference>
<evidence type="ECO:0000256" key="3">
    <source>
        <dbReference type="ARBA" id="ARBA00023163"/>
    </source>
</evidence>
<keyword evidence="1" id="KW-0805">Transcription regulation</keyword>
<accession>A0ABY3EKI8</accession>